<evidence type="ECO:0000256" key="2">
    <source>
        <dbReference type="ARBA" id="ARBA00001936"/>
    </source>
</evidence>
<gene>
    <name evidence="17" type="primary">ribAB</name>
    <name evidence="14" type="synonym">ribB</name>
    <name evidence="17" type="ORF">CCV52592_1408</name>
</gene>
<evidence type="ECO:0000256" key="9">
    <source>
        <dbReference type="ARBA" id="ARBA00022619"/>
    </source>
</evidence>
<dbReference type="Gene3D" id="3.40.50.10990">
    <property type="entry name" value="GTP cyclohydrolase II"/>
    <property type="match status" value="1"/>
</dbReference>
<dbReference type="Pfam" id="PF00926">
    <property type="entry name" value="DHBP_synthase"/>
    <property type="match status" value="1"/>
</dbReference>
<dbReference type="EC" id="4.1.99.12" evidence="7 14"/>
<dbReference type="HAMAP" id="MF_00180">
    <property type="entry name" value="RibB"/>
    <property type="match status" value="1"/>
</dbReference>
<evidence type="ECO:0000256" key="8">
    <source>
        <dbReference type="ARBA" id="ARBA00018836"/>
    </source>
</evidence>
<feature type="binding site" evidence="14">
    <location>
        <position position="28"/>
    </location>
    <ligand>
        <name>Mg(2+)</name>
        <dbReference type="ChEBI" id="CHEBI:18420"/>
        <label>1</label>
    </ligand>
</feature>
<feature type="binding site" evidence="14">
    <location>
        <position position="28"/>
    </location>
    <ligand>
        <name>Mg(2+)</name>
        <dbReference type="ChEBI" id="CHEBI:18420"/>
        <label>2</label>
    </ligand>
</feature>
<dbReference type="GO" id="GO:0000287">
    <property type="term" value="F:magnesium ion binding"/>
    <property type="evidence" value="ECO:0007669"/>
    <property type="project" value="UniProtKB-UniRule"/>
</dbReference>
<feature type="site" description="Essential for catalytic activity" evidence="14">
    <location>
        <position position="125"/>
    </location>
</feature>
<comment type="subunit">
    <text evidence="14 15">Homodimer.</text>
</comment>
<dbReference type="RefSeq" id="WP_011992188.1">
    <property type="nucleotide sequence ID" value="NC_009715.2"/>
</dbReference>
<keyword evidence="18" id="KW-1185">Reference proteome</keyword>
<keyword evidence="17" id="KW-0378">Hydrolase</keyword>
<feature type="binding site" evidence="14">
    <location>
        <begin position="139"/>
        <end position="143"/>
    </location>
    <ligand>
        <name>D-ribulose 5-phosphate</name>
        <dbReference type="ChEBI" id="CHEBI:58121"/>
    </ligand>
</feature>
<name>A7GY28_CAMC5</name>
<dbReference type="InterPro" id="IPR032677">
    <property type="entry name" value="GTP_cyclohydro_II"/>
</dbReference>
<evidence type="ECO:0000313" key="17">
    <source>
        <dbReference type="EMBL" id="EAU00480.1"/>
    </source>
</evidence>
<dbReference type="GO" id="GO:0005829">
    <property type="term" value="C:cytosol"/>
    <property type="evidence" value="ECO:0007669"/>
    <property type="project" value="TreeGrafter"/>
</dbReference>
<dbReference type="Pfam" id="PF00925">
    <property type="entry name" value="GTP_cyclohydro2"/>
    <property type="match status" value="1"/>
</dbReference>
<evidence type="ECO:0000256" key="1">
    <source>
        <dbReference type="ARBA" id="ARBA00000141"/>
    </source>
</evidence>
<dbReference type="PIRSF" id="PIRSF001259">
    <property type="entry name" value="RibA"/>
    <property type="match status" value="1"/>
</dbReference>
<feature type="binding site" evidence="14">
    <location>
        <position position="32"/>
    </location>
    <ligand>
        <name>D-ribulose 5-phosphate</name>
        <dbReference type="ChEBI" id="CHEBI:58121"/>
    </ligand>
</feature>
<dbReference type="NCBIfam" id="NF006804">
    <property type="entry name" value="PRK09314.1"/>
    <property type="match status" value="1"/>
</dbReference>
<sequence>MSFGKVIQAIEDIKNGKMIVMVDDEDRENEGDLIFAASMSDTQKVNFAITHAKGVLCLAMDEANAKRLDLPLMVAKNTSSHETAFTVTIDAKEAVTGVSAYERDMTMRLAADVDSRPDDFVRPGHIFPLIAKKGGVLVRTGHTEGSVDLCRLAGITPMAAICEIVKDDGTMARRDYLEEFCKRYDLNMIAVSDLVEYRLSHESLIKVGEKIPVKIAGYDAFRYDITDHKGKEHAAFVFGEISQTANVKFQKSVKDYELLSSSKFSDLLKNIEFLNKNSGVLIFLDSEKMTSNSTKDYGIGAQILKHFGVKEIELITSNKNKEFIGISGFGLDIKGYKDI</sequence>
<accession>A7GY28</accession>
<evidence type="ECO:0000256" key="12">
    <source>
        <dbReference type="ARBA" id="ARBA00023211"/>
    </source>
</evidence>
<dbReference type="InterPro" id="IPR017945">
    <property type="entry name" value="DHBP_synth_RibB-like_a/b_dom"/>
</dbReference>
<dbReference type="InterPro" id="IPR036144">
    <property type="entry name" value="RibA-like_sf"/>
</dbReference>
<evidence type="ECO:0000256" key="15">
    <source>
        <dbReference type="RuleBase" id="RU003843"/>
    </source>
</evidence>
<feature type="site" description="Essential for catalytic activity" evidence="14">
    <location>
        <position position="163"/>
    </location>
</feature>
<keyword evidence="12 14" id="KW-0464">Manganese</keyword>
<evidence type="ECO:0000256" key="11">
    <source>
        <dbReference type="ARBA" id="ARBA00022842"/>
    </source>
</evidence>
<dbReference type="GO" id="GO:0009231">
    <property type="term" value="P:riboflavin biosynthetic process"/>
    <property type="evidence" value="ECO:0007669"/>
    <property type="project" value="UniProtKB-UniRule"/>
</dbReference>
<dbReference type="Proteomes" id="UP000006380">
    <property type="component" value="Chromosome"/>
</dbReference>
<evidence type="ECO:0000256" key="13">
    <source>
        <dbReference type="ARBA" id="ARBA00023239"/>
    </source>
</evidence>
<protein>
    <recommendedName>
        <fullName evidence="8 14">3,4-dihydroxy-2-butanone 4-phosphate synthase</fullName>
        <shortName evidence="14 15">DHBP synthase</shortName>
        <ecNumber evidence="7 14">4.1.99.12</ecNumber>
    </recommendedName>
</protein>
<dbReference type="SUPFAM" id="SSF55821">
    <property type="entry name" value="YrdC/RibB"/>
    <property type="match status" value="1"/>
</dbReference>
<dbReference type="FunFam" id="3.90.870.10:FF:000001">
    <property type="entry name" value="Riboflavin biosynthesis protein RibBA"/>
    <property type="match status" value="1"/>
</dbReference>
<keyword evidence="9 14" id="KW-0686">Riboflavin biosynthesis</keyword>
<feature type="domain" description="GTP cyclohydrolase II" evidence="16">
    <location>
        <begin position="291"/>
        <end position="336"/>
    </location>
</feature>
<evidence type="ECO:0000313" key="18">
    <source>
        <dbReference type="Proteomes" id="UP000006380"/>
    </source>
</evidence>
<dbReference type="Gene3D" id="3.90.870.10">
    <property type="entry name" value="DHBP synthase"/>
    <property type="match status" value="1"/>
</dbReference>
<evidence type="ECO:0000256" key="7">
    <source>
        <dbReference type="ARBA" id="ARBA00012153"/>
    </source>
</evidence>
<keyword evidence="11 14" id="KW-0460">Magnesium</keyword>
<evidence type="ECO:0000256" key="3">
    <source>
        <dbReference type="ARBA" id="ARBA00002284"/>
    </source>
</evidence>
<evidence type="ECO:0000256" key="4">
    <source>
        <dbReference type="ARBA" id="ARBA00004904"/>
    </source>
</evidence>
<dbReference type="NCBIfam" id="TIGR00506">
    <property type="entry name" value="ribB"/>
    <property type="match status" value="1"/>
</dbReference>
<organism evidence="17 18">
    <name type="scientific">Campylobacter curvus (strain 525.92)</name>
    <dbReference type="NCBI Taxonomy" id="360105"/>
    <lineage>
        <taxon>Bacteria</taxon>
        <taxon>Pseudomonadati</taxon>
        <taxon>Campylobacterota</taxon>
        <taxon>Epsilonproteobacteria</taxon>
        <taxon>Campylobacterales</taxon>
        <taxon>Campylobacteraceae</taxon>
        <taxon>Campylobacter</taxon>
    </lineage>
</organism>
<keyword evidence="10 14" id="KW-0479">Metal-binding</keyword>
<comment type="similarity">
    <text evidence="5">In the N-terminal section; belongs to the DHBP synthase family.</text>
</comment>
<dbReference type="InterPro" id="IPR000422">
    <property type="entry name" value="DHBP_synthase_RibB"/>
</dbReference>
<dbReference type="OrthoDB" id="9793111at2"/>
<dbReference type="EMBL" id="CP000767">
    <property type="protein sequence ID" value="EAU00480.1"/>
    <property type="molecule type" value="Genomic_DNA"/>
</dbReference>
<feature type="binding site" evidence="14">
    <location>
        <begin position="27"/>
        <end position="28"/>
    </location>
    <ligand>
        <name>D-ribulose 5-phosphate</name>
        <dbReference type="ChEBI" id="CHEBI:58121"/>
    </ligand>
</feature>
<reference evidence="17" key="1">
    <citation type="submission" date="2016-07" db="EMBL/GenBank/DDBJ databases">
        <title>Comparative genomics of the Campylobacter concisus group.</title>
        <authorList>
            <person name="Miller W.G."/>
            <person name="Yee E."/>
            <person name="Chapman M.H."/>
            <person name="Huynh S."/>
            <person name="Bono J.L."/>
            <person name="On S.L.W."/>
            <person name="StLeger J."/>
            <person name="Foster G."/>
            <person name="Parker C.T."/>
        </authorList>
    </citation>
    <scope>NUCLEOTIDE SEQUENCE</scope>
    <source>
        <strain evidence="17">525.92</strain>
    </source>
</reference>
<dbReference type="PANTHER" id="PTHR21327:SF18">
    <property type="entry name" value="3,4-DIHYDROXY-2-BUTANONE 4-PHOSPHATE SYNTHASE"/>
    <property type="match status" value="1"/>
</dbReference>
<proteinExistence type="inferred from homology"/>
<dbReference type="AlphaFoldDB" id="A7GY28"/>
<comment type="function">
    <text evidence="3 14 15">Catalyzes the conversion of D-ribulose 5-phosphate to formate and 3,4-dihydroxy-2-butanone 4-phosphate.</text>
</comment>
<dbReference type="KEGG" id="ccv:CCV52592_1408"/>
<evidence type="ECO:0000256" key="14">
    <source>
        <dbReference type="HAMAP-Rule" id="MF_00180"/>
    </source>
</evidence>
<comment type="pathway">
    <text evidence="4 14 15">Cofactor biosynthesis; riboflavin biosynthesis; 2-hydroxy-3-oxobutyl phosphate from D-ribulose 5-phosphate: step 1/1.</text>
</comment>
<evidence type="ECO:0000256" key="6">
    <source>
        <dbReference type="ARBA" id="ARBA00008976"/>
    </source>
</evidence>
<dbReference type="GO" id="GO:0030145">
    <property type="term" value="F:manganese ion binding"/>
    <property type="evidence" value="ECO:0007669"/>
    <property type="project" value="UniProtKB-UniRule"/>
</dbReference>
<dbReference type="SUPFAM" id="SSF142695">
    <property type="entry name" value="RibA-like"/>
    <property type="match status" value="1"/>
</dbReference>
<comment type="cofactor">
    <cofactor evidence="2">
        <name>Mn(2+)</name>
        <dbReference type="ChEBI" id="CHEBI:29035"/>
    </cofactor>
</comment>
<dbReference type="UniPathway" id="UPA00275">
    <property type="reaction ID" value="UER00399"/>
</dbReference>
<feature type="binding site" evidence="14">
    <location>
        <position position="142"/>
    </location>
    <ligand>
        <name>Mg(2+)</name>
        <dbReference type="ChEBI" id="CHEBI:18420"/>
        <label>2</label>
    </ligand>
</feature>
<dbReference type="GO" id="GO:0008686">
    <property type="term" value="F:3,4-dihydroxy-2-butanone-4-phosphate synthase activity"/>
    <property type="evidence" value="ECO:0007669"/>
    <property type="project" value="UniProtKB-UniRule"/>
</dbReference>
<dbReference type="GO" id="GO:0016787">
    <property type="term" value="F:hydrolase activity"/>
    <property type="evidence" value="ECO:0007669"/>
    <property type="project" value="UniProtKB-KW"/>
</dbReference>
<dbReference type="PANTHER" id="PTHR21327">
    <property type="entry name" value="GTP CYCLOHYDROLASE II-RELATED"/>
    <property type="match status" value="1"/>
</dbReference>
<evidence type="ECO:0000256" key="10">
    <source>
        <dbReference type="ARBA" id="ARBA00022723"/>
    </source>
</evidence>
<keyword evidence="13 14" id="KW-0456">Lyase</keyword>
<dbReference type="HOGENOM" id="CLU_020273_1_2_7"/>
<comment type="similarity">
    <text evidence="6">In the C-terminal section; belongs to the GTP cyclohydrolase II family.</text>
</comment>
<comment type="catalytic activity">
    <reaction evidence="1 14 15">
        <text>D-ribulose 5-phosphate = (2S)-2-hydroxy-3-oxobutyl phosphate + formate + H(+)</text>
        <dbReference type="Rhea" id="RHEA:18457"/>
        <dbReference type="ChEBI" id="CHEBI:15378"/>
        <dbReference type="ChEBI" id="CHEBI:15740"/>
        <dbReference type="ChEBI" id="CHEBI:58121"/>
        <dbReference type="ChEBI" id="CHEBI:58830"/>
        <dbReference type="EC" id="4.1.99.12"/>
    </reaction>
</comment>
<evidence type="ECO:0000259" key="16">
    <source>
        <dbReference type="Pfam" id="PF00925"/>
    </source>
</evidence>
<dbReference type="STRING" id="360105.CCV52592_1408"/>
<evidence type="ECO:0000256" key="5">
    <source>
        <dbReference type="ARBA" id="ARBA00005520"/>
    </source>
</evidence>
<comment type="similarity">
    <text evidence="14 15">Belongs to the DHBP synthase family.</text>
</comment>
<comment type="cofactor">
    <cofactor evidence="14 15">
        <name>Mg(2+)</name>
        <dbReference type="ChEBI" id="CHEBI:18420"/>
    </cofactor>
    <cofactor evidence="14 15">
        <name>Mn(2+)</name>
        <dbReference type="ChEBI" id="CHEBI:29035"/>
    </cofactor>
    <text evidence="14 15">Binds 2 divalent metal cations per subunit. Magnesium or manganese.</text>
</comment>